<dbReference type="InterPro" id="IPR013761">
    <property type="entry name" value="SAM/pointed_sf"/>
</dbReference>
<feature type="compositionally biased region" description="Low complexity" evidence="3">
    <location>
        <begin position="153"/>
        <end position="165"/>
    </location>
</feature>
<dbReference type="CDD" id="cd00051">
    <property type="entry name" value="EFh"/>
    <property type="match status" value="1"/>
</dbReference>
<reference evidence="6 7" key="1">
    <citation type="journal article" date="2024" name="Nat. Commun.">
        <title>Phylogenomics reveals the evolutionary origins of lichenization in chlorophyte algae.</title>
        <authorList>
            <person name="Puginier C."/>
            <person name="Libourel C."/>
            <person name="Otte J."/>
            <person name="Skaloud P."/>
            <person name="Haon M."/>
            <person name="Grisel S."/>
            <person name="Petersen M."/>
            <person name="Berrin J.G."/>
            <person name="Delaux P.M."/>
            <person name="Dal Grande F."/>
            <person name="Keller J."/>
        </authorList>
    </citation>
    <scope>NUCLEOTIDE SEQUENCE [LARGE SCALE GENOMIC DNA]</scope>
    <source>
        <strain evidence="6 7">SAG 2036</strain>
    </source>
</reference>
<evidence type="ECO:0000256" key="3">
    <source>
        <dbReference type="SAM" id="MobiDB-lite"/>
    </source>
</evidence>
<organism evidence="6 7">
    <name type="scientific">Symbiochloris irregularis</name>
    <dbReference type="NCBI Taxonomy" id="706552"/>
    <lineage>
        <taxon>Eukaryota</taxon>
        <taxon>Viridiplantae</taxon>
        <taxon>Chlorophyta</taxon>
        <taxon>core chlorophytes</taxon>
        <taxon>Trebouxiophyceae</taxon>
        <taxon>Trebouxiales</taxon>
        <taxon>Trebouxiaceae</taxon>
        <taxon>Symbiochloris</taxon>
    </lineage>
</organism>
<evidence type="ECO:0008006" key="8">
    <source>
        <dbReference type="Google" id="ProtNLM"/>
    </source>
</evidence>
<dbReference type="Pfam" id="PF13499">
    <property type="entry name" value="EF-hand_7"/>
    <property type="match status" value="1"/>
</dbReference>
<dbReference type="PROSITE" id="PS50105">
    <property type="entry name" value="SAM_DOMAIN"/>
    <property type="match status" value="1"/>
</dbReference>
<feature type="compositionally biased region" description="Basic and acidic residues" evidence="3">
    <location>
        <begin position="641"/>
        <end position="653"/>
    </location>
</feature>
<dbReference type="EMBL" id="JALJOQ010000015">
    <property type="protein sequence ID" value="KAK9810553.1"/>
    <property type="molecule type" value="Genomic_DNA"/>
</dbReference>
<feature type="region of interest" description="Disordered" evidence="3">
    <location>
        <begin position="79"/>
        <end position="170"/>
    </location>
</feature>
<feature type="domain" description="SAM" evidence="4">
    <location>
        <begin position="21"/>
        <end position="61"/>
    </location>
</feature>
<comment type="caution">
    <text evidence="6">The sequence shown here is derived from an EMBL/GenBank/DDBJ whole genome shotgun (WGS) entry which is preliminary data.</text>
</comment>
<evidence type="ECO:0000256" key="1">
    <source>
        <dbReference type="ARBA" id="ARBA00010994"/>
    </source>
</evidence>
<dbReference type="Gene3D" id="1.10.238.10">
    <property type="entry name" value="EF-hand"/>
    <property type="match status" value="3"/>
</dbReference>
<comment type="similarity">
    <text evidence="1">Belongs to the TPPP family.</text>
</comment>
<dbReference type="PROSITE" id="PS00018">
    <property type="entry name" value="EF_HAND_1"/>
    <property type="match status" value="2"/>
</dbReference>
<dbReference type="InterPro" id="IPR011992">
    <property type="entry name" value="EF-hand-dom_pair"/>
</dbReference>
<protein>
    <recommendedName>
        <fullName evidence="8">Calmodulin</fullName>
    </recommendedName>
</protein>
<feature type="region of interest" description="Disordered" evidence="3">
    <location>
        <begin position="768"/>
        <end position="804"/>
    </location>
</feature>
<dbReference type="SUPFAM" id="SSF47769">
    <property type="entry name" value="SAM/Pointed domain"/>
    <property type="match status" value="1"/>
</dbReference>
<dbReference type="Pfam" id="PF00536">
    <property type="entry name" value="SAM_1"/>
    <property type="match status" value="1"/>
</dbReference>
<dbReference type="GO" id="GO:0046785">
    <property type="term" value="P:microtubule polymerization"/>
    <property type="evidence" value="ECO:0007669"/>
    <property type="project" value="InterPro"/>
</dbReference>
<dbReference type="GO" id="GO:0032273">
    <property type="term" value="P:positive regulation of protein polymerization"/>
    <property type="evidence" value="ECO:0007669"/>
    <property type="project" value="TreeGrafter"/>
</dbReference>
<feature type="domain" description="EF-hand" evidence="5">
    <location>
        <begin position="454"/>
        <end position="489"/>
    </location>
</feature>
<dbReference type="GO" id="GO:0005874">
    <property type="term" value="C:microtubule"/>
    <property type="evidence" value="ECO:0007669"/>
    <property type="project" value="TreeGrafter"/>
</dbReference>
<dbReference type="PANTHER" id="PTHR12932">
    <property type="entry name" value="P25 ALPHA-RELATED"/>
    <property type="match status" value="1"/>
</dbReference>
<feature type="compositionally biased region" description="Low complexity" evidence="3">
    <location>
        <begin position="737"/>
        <end position="749"/>
    </location>
</feature>
<dbReference type="Pfam" id="PF05517">
    <property type="entry name" value="p25-alpha"/>
    <property type="match status" value="2"/>
</dbReference>
<evidence type="ECO:0000313" key="6">
    <source>
        <dbReference type="EMBL" id="KAK9810553.1"/>
    </source>
</evidence>
<dbReference type="PANTHER" id="PTHR12932:SF9">
    <property type="entry name" value="TUBULIN POLYMERIZATION-PROMOTING PROTEIN HOMOLOG"/>
    <property type="match status" value="1"/>
</dbReference>
<name>A0AAW1PPL4_9CHLO</name>
<feature type="compositionally biased region" description="Low complexity" evidence="3">
    <location>
        <begin position="93"/>
        <end position="110"/>
    </location>
</feature>
<dbReference type="GO" id="GO:0001578">
    <property type="term" value="P:microtubule bundle formation"/>
    <property type="evidence" value="ECO:0007669"/>
    <property type="project" value="TreeGrafter"/>
</dbReference>
<evidence type="ECO:0000313" key="7">
    <source>
        <dbReference type="Proteomes" id="UP001465755"/>
    </source>
</evidence>
<proteinExistence type="inferred from homology"/>
<dbReference type="GO" id="GO:0015631">
    <property type="term" value="F:tubulin binding"/>
    <property type="evidence" value="ECO:0007669"/>
    <property type="project" value="InterPro"/>
</dbReference>
<evidence type="ECO:0000256" key="2">
    <source>
        <dbReference type="ARBA" id="ARBA00022837"/>
    </source>
</evidence>
<dbReference type="InterPro" id="IPR001660">
    <property type="entry name" value="SAM"/>
</dbReference>
<dbReference type="AlphaFoldDB" id="A0AAW1PPL4"/>
<evidence type="ECO:0000259" key="4">
    <source>
        <dbReference type="PROSITE" id="PS50105"/>
    </source>
</evidence>
<feature type="domain" description="EF-hand" evidence="5">
    <location>
        <begin position="412"/>
        <end position="447"/>
    </location>
</feature>
<keyword evidence="2" id="KW-0106">Calcium</keyword>
<gene>
    <name evidence="6" type="ORF">WJX73_000223</name>
</gene>
<sequence>MKKLFSKSPSKKFLKKPAADWEREDVCKWLAYLGFSKYEEAFKAVTGRRLLQLEAADLYQLVDSKLDADLLLDAISDLKTGDQGKSSKKSLKRTSSSASAKPPLASPGSSTVPAKTEGNGLSVRTGPASDASNNSPKVVPSQASGSASGGSGTPAAAASQHSSPARVNGSSQDDALAALAPHVGGAEVVGELYNYMNVIGIQGIGLVEATQRAPIVGHIIGALWEGHDLVQQALGNRINCSQLGAYGQDILRVFDAEGKRLAFIDSAALSQLLQHVETGNGLVDSCCKPGWLVRMATNERSMEEFQAVHNIILETLRAEKVDTLPNGRQLTYGEYRDVGRPLRRMLKQFGSGSLERGLQHLRSSESALEEVSTLIHVSTADVVADLQHDQRHNVQAGTQAAQHWGTPMMTESRKRECENIFNQYDKNRSKALEFEELRSVLADLGMLDGVKPIDLDATTTAHFAKADVDGDGRITFPDFLAFYSTLAASQARQELRAAFGPQAERDLKKIFCSFASFGSRQQLDELDGAKFSKLCRDCKLLGRNLTTIDVDLIFASSKPQGQRKVDFDQFLLALSKMADKRGQSLAEVVRGILLAGGPTVNSTKASYIKFHDDKSTYTGVHAHGGPTTVDPSKDLSALLDRSESDVRGVKRPDSGSVRASLATPPTMPSPGAGVRSSGVHTARMSPNISPEGSSLGGSYRGSPNATPAGTPTCRSAASPFAPNTPSPAPSSNGHGGASTPSPAPSASSAKGVRSSVANLPLHRLALSSTAADADRSPLPTARASARENDSGSGNKAARAASTQPALDWEEDNLLKREVLEVFTAFAMYGSGSVGATTPRNTAAVELDGSRFAKLCREAGLLGGRLNATAVDLVFSKVKGKGARKIGWTAFEKALVLLADERKADPLTVARAVAACQGPRNNATTAAVRVRLHDDKSTYTGVYAKGGPSTVDQRLTMESLIDRDNTPGAAKRLVH</sequence>
<evidence type="ECO:0000259" key="5">
    <source>
        <dbReference type="PROSITE" id="PS50222"/>
    </source>
</evidence>
<keyword evidence="7" id="KW-1185">Reference proteome</keyword>
<dbReference type="SUPFAM" id="SSF47473">
    <property type="entry name" value="EF-hand"/>
    <property type="match status" value="3"/>
</dbReference>
<dbReference type="SMART" id="SM00054">
    <property type="entry name" value="EFh"/>
    <property type="match status" value="2"/>
</dbReference>
<dbReference type="InterPro" id="IPR018247">
    <property type="entry name" value="EF_Hand_1_Ca_BS"/>
</dbReference>
<dbReference type="GO" id="GO:0005509">
    <property type="term" value="F:calcium ion binding"/>
    <property type="evidence" value="ECO:0007669"/>
    <property type="project" value="InterPro"/>
</dbReference>
<feature type="compositionally biased region" description="Polar residues" evidence="3">
    <location>
        <begin position="701"/>
        <end position="713"/>
    </location>
</feature>
<dbReference type="PROSITE" id="PS50222">
    <property type="entry name" value="EF_HAND_2"/>
    <property type="match status" value="2"/>
</dbReference>
<dbReference type="Proteomes" id="UP001465755">
    <property type="component" value="Unassembled WGS sequence"/>
</dbReference>
<dbReference type="InterPro" id="IPR002048">
    <property type="entry name" value="EF_hand_dom"/>
</dbReference>
<feature type="region of interest" description="Disordered" evidence="3">
    <location>
        <begin position="641"/>
        <end position="753"/>
    </location>
</feature>
<dbReference type="Gene3D" id="1.10.150.50">
    <property type="entry name" value="Transcription Factor, Ets-1"/>
    <property type="match status" value="1"/>
</dbReference>
<accession>A0AAW1PPL4</accession>
<dbReference type="InterPro" id="IPR008907">
    <property type="entry name" value="TPP/p25"/>
</dbReference>